<dbReference type="Proteomes" id="UP000177659">
    <property type="component" value="Unassembled WGS sequence"/>
</dbReference>
<gene>
    <name evidence="1" type="ORF">A3D62_02925</name>
</gene>
<accession>A0A1F6D0J9</accession>
<proteinExistence type="predicted"/>
<dbReference type="EMBL" id="MFLC01000025">
    <property type="protein sequence ID" value="OGG54974.1"/>
    <property type="molecule type" value="Genomic_DNA"/>
</dbReference>
<name>A0A1F6D0J9_9BACT</name>
<protein>
    <submittedName>
        <fullName evidence="1">Uncharacterized protein</fullName>
    </submittedName>
</protein>
<evidence type="ECO:0000313" key="1">
    <source>
        <dbReference type="EMBL" id="OGG54974.1"/>
    </source>
</evidence>
<organism evidence="1 2">
    <name type="scientific">Candidatus Kaiserbacteria bacterium RIFCSPHIGHO2_02_FULL_49_11</name>
    <dbReference type="NCBI Taxonomy" id="1798489"/>
    <lineage>
        <taxon>Bacteria</taxon>
        <taxon>Candidatus Kaiseribacteriota</taxon>
    </lineage>
</organism>
<dbReference type="AlphaFoldDB" id="A0A1F6D0J9"/>
<comment type="caution">
    <text evidence="1">The sequence shown here is derived from an EMBL/GenBank/DDBJ whole genome shotgun (WGS) entry which is preliminary data.</text>
</comment>
<evidence type="ECO:0000313" key="2">
    <source>
        <dbReference type="Proteomes" id="UP000177659"/>
    </source>
</evidence>
<sequence>MINQDDIRQQVVDKIGIKSASLAVQEAVVSQVGENIMTRVVTAIHGILPEEKRAEFETLIGAGDVDALNAFLKPHVPNLDILVQQEAEKEIAAYKEEVAKQST</sequence>
<reference evidence="1 2" key="1">
    <citation type="journal article" date="2016" name="Nat. Commun.">
        <title>Thousands of microbial genomes shed light on interconnected biogeochemical processes in an aquifer system.</title>
        <authorList>
            <person name="Anantharaman K."/>
            <person name="Brown C.T."/>
            <person name="Hug L.A."/>
            <person name="Sharon I."/>
            <person name="Castelle C.J."/>
            <person name="Probst A.J."/>
            <person name="Thomas B.C."/>
            <person name="Singh A."/>
            <person name="Wilkins M.J."/>
            <person name="Karaoz U."/>
            <person name="Brodie E.L."/>
            <person name="Williams K.H."/>
            <person name="Hubbard S.S."/>
            <person name="Banfield J.F."/>
        </authorList>
    </citation>
    <scope>NUCLEOTIDE SEQUENCE [LARGE SCALE GENOMIC DNA]</scope>
</reference>